<evidence type="ECO:0000313" key="4">
    <source>
        <dbReference type="EMBL" id="TCS60963.1"/>
    </source>
</evidence>
<dbReference type="Pfam" id="PF16998">
    <property type="entry name" value="17kDa_Anti_2"/>
    <property type="match status" value="1"/>
</dbReference>
<reference evidence="4 5" key="1">
    <citation type="submission" date="2019-03" db="EMBL/GenBank/DDBJ databases">
        <title>Genomic Encyclopedia of Type Strains, Phase IV (KMG-IV): sequencing the most valuable type-strain genomes for metagenomic binning, comparative biology and taxonomic classification.</title>
        <authorList>
            <person name="Goeker M."/>
        </authorList>
    </citation>
    <scope>NUCLEOTIDE SEQUENCE [LARGE SCALE GENOMIC DNA]</scope>
    <source>
        <strain evidence="4 5">DSM 101688</strain>
    </source>
</reference>
<dbReference type="EMBL" id="SLZW01000009">
    <property type="protein sequence ID" value="TCS60963.1"/>
    <property type="molecule type" value="Genomic_DNA"/>
</dbReference>
<gene>
    <name evidence="4" type="ORF">EDD55_109124</name>
</gene>
<dbReference type="Proteomes" id="UP000295304">
    <property type="component" value="Unassembled WGS sequence"/>
</dbReference>
<evidence type="ECO:0000256" key="2">
    <source>
        <dbReference type="SAM" id="Phobius"/>
    </source>
</evidence>
<dbReference type="RefSeq" id="WP_132939780.1">
    <property type="nucleotide sequence ID" value="NZ_CP119676.1"/>
</dbReference>
<evidence type="ECO:0000313" key="5">
    <source>
        <dbReference type="Proteomes" id="UP000295304"/>
    </source>
</evidence>
<name>A0A4R3J7S4_9PROT</name>
<evidence type="ECO:0000259" key="3">
    <source>
        <dbReference type="Pfam" id="PF16998"/>
    </source>
</evidence>
<evidence type="ECO:0000256" key="1">
    <source>
        <dbReference type="SAM" id="MobiDB-lite"/>
    </source>
</evidence>
<keyword evidence="2" id="KW-0472">Membrane</keyword>
<accession>A0A4R3J7S4</accession>
<feature type="transmembrane region" description="Helical" evidence="2">
    <location>
        <begin position="112"/>
        <end position="134"/>
    </location>
</feature>
<dbReference type="AlphaFoldDB" id="A0A4R3J7S4"/>
<keyword evidence="2" id="KW-1133">Transmembrane helix</keyword>
<sequence length="242" mass="26659">MTEHLDQNTLIAYLDGELDDEAVRAVERRLRLDETARLRLDALQKSAALARIAFNDVLHAPVPERLVDTVNAAPDQGRDGAARRPSPASHAPRTKTHAPTAPDRRPRASWRLALPIAATIVGVMIGVGGGYGVMNWRAGKSQEMANALRQHELLAVDTLRNSALESQVSGRAMTWKSPDATATATITPVRTYQDKNGQFCREYRQQTHLQGKANETYGLACRTPDGQWRPRYLISTPKAGSF</sequence>
<feature type="region of interest" description="Disordered" evidence="1">
    <location>
        <begin position="72"/>
        <end position="107"/>
    </location>
</feature>
<organism evidence="4 5">
    <name type="scientific">Varunaivibrio sulfuroxidans</name>
    <dbReference type="NCBI Taxonomy" id="1773489"/>
    <lineage>
        <taxon>Bacteria</taxon>
        <taxon>Pseudomonadati</taxon>
        <taxon>Pseudomonadota</taxon>
        <taxon>Alphaproteobacteria</taxon>
        <taxon>Rhodospirillales</taxon>
        <taxon>Magnetovibrionaceae</taxon>
        <taxon>Varunaivibrio</taxon>
    </lineage>
</organism>
<protein>
    <submittedName>
        <fullName evidence="4">Surface antigen</fullName>
    </submittedName>
</protein>
<keyword evidence="5" id="KW-1185">Reference proteome</keyword>
<dbReference type="Gene3D" id="1.10.10.1320">
    <property type="entry name" value="Anti-sigma factor, zinc-finger domain"/>
    <property type="match status" value="1"/>
</dbReference>
<dbReference type="InterPro" id="IPR041916">
    <property type="entry name" value="Anti_sigma_zinc_sf"/>
</dbReference>
<dbReference type="OrthoDB" id="7362526at2"/>
<feature type="domain" description="Surface antigen" evidence="3">
    <location>
        <begin position="155"/>
        <end position="229"/>
    </location>
</feature>
<dbReference type="InterPro" id="IPR032635">
    <property type="entry name" value="Anti_2"/>
</dbReference>
<comment type="caution">
    <text evidence="4">The sequence shown here is derived from an EMBL/GenBank/DDBJ whole genome shotgun (WGS) entry which is preliminary data.</text>
</comment>
<proteinExistence type="predicted"/>
<keyword evidence="2" id="KW-0812">Transmembrane</keyword>